<comment type="cofactor">
    <cofactor evidence="1 10">
        <name>Mg(2+)</name>
        <dbReference type="ChEBI" id="CHEBI:18420"/>
    </cofactor>
</comment>
<dbReference type="NCBIfam" id="NF001862">
    <property type="entry name" value="PRK00601.1"/>
    <property type="match status" value="1"/>
</dbReference>
<proteinExistence type="inferred from homology"/>
<comment type="catalytic activity">
    <reaction evidence="9 10">
        <text>dUTP + H2O = dUMP + diphosphate + H(+)</text>
        <dbReference type="Rhea" id="RHEA:10248"/>
        <dbReference type="ChEBI" id="CHEBI:15377"/>
        <dbReference type="ChEBI" id="CHEBI:15378"/>
        <dbReference type="ChEBI" id="CHEBI:33019"/>
        <dbReference type="ChEBI" id="CHEBI:61555"/>
        <dbReference type="ChEBI" id="CHEBI:246422"/>
        <dbReference type="EC" id="3.6.1.23"/>
    </reaction>
</comment>
<dbReference type="InterPro" id="IPR033704">
    <property type="entry name" value="dUTPase_trimeric"/>
</dbReference>
<dbReference type="GO" id="GO:0000287">
    <property type="term" value="F:magnesium ion binding"/>
    <property type="evidence" value="ECO:0007669"/>
    <property type="project" value="UniProtKB-UniRule"/>
</dbReference>
<dbReference type="Gene3D" id="2.70.40.10">
    <property type="match status" value="1"/>
</dbReference>
<evidence type="ECO:0000256" key="5">
    <source>
        <dbReference type="ARBA" id="ARBA00011233"/>
    </source>
</evidence>
<sequence>MSTVEIREIDNNKCCTSFTDSSMELRVKRLSNKAKLPVRGSKLAAGYDLYSAANIVIPAKGKAVVPTDISIAVPLGTYGRVAPRSGLASKHFLDCGAGVVDADYRGPLGVLMFNFNDVDYHGIEGERIAQLILERIYNPCVIEVESLDETDRGSGGFGSTGKYHKEF</sequence>
<dbReference type="SUPFAM" id="SSF51283">
    <property type="entry name" value="dUTPase-like"/>
    <property type="match status" value="1"/>
</dbReference>
<evidence type="ECO:0000313" key="13">
    <source>
        <dbReference type="Proteomes" id="UP000789342"/>
    </source>
</evidence>
<dbReference type="InterPro" id="IPR008181">
    <property type="entry name" value="dUTPase"/>
</dbReference>
<dbReference type="GO" id="GO:0004170">
    <property type="term" value="F:dUTP diphosphatase activity"/>
    <property type="evidence" value="ECO:0007669"/>
    <property type="project" value="UniProtKB-UniRule"/>
</dbReference>
<dbReference type="Proteomes" id="UP000789342">
    <property type="component" value="Unassembled WGS sequence"/>
</dbReference>
<evidence type="ECO:0000256" key="7">
    <source>
        <dbReference type="ARBA" id="ARBA00022842"/>
    </source>
</evidence>
<evidence type="ECO:0000256" key="8">
    <source>
        <dbReference type="ARBA" id="ARBA00023080"/>
    </source>
</evidence>
<keyword evidence="13" id="KW-1185">Reference proteome</keyword>
<comment type="subunit">
    <text evidence="5 10">Homotrimer.</text>
</comment>
<dbReference type="FunFam" id="2.70.40.10:FF:000004">
    <property type="entry name" value="Deoxyuridine triphosphatase"/>
    <property type="match status" value="1"/>
</dbReference>
<keyword evidence="6 10" id="KW-0378">Hydrolase</keyword>
<comment type="similarity">
    <text evidence="4 10">Belongs to the dUTPase family.</text>
</comment>
<evidence type="ECO:0000256" key="9">
    <source>
        <dbReference type="ARBA" id="ARBA00047686"/>
    </source>
</evidence>
<dbReference type="NCBIfam" id="TIGR00576">
    <property type="entry name" value="dut"/>
    <property type="match status" value="1"/>
</dbReference>
<dbReference type="PANTHER" id="PTHR11241">
    <property type="entry name" value="DEOXYURIDINE 5'-TRIPHOSPHATE NUCLEOTIDOHYDROLASE"/>
    <property type="match status" value="1"/>
</dbReference>
<evidence type="ECO:0000256" key="3">
    <source>
        <dbReference type="ARBA" id="ARBA00005142"/>
    </source>
</evidence>
<evidence type="ECO:0000256" key="4">
    <source>
        <dbReference type="ARBA" id="ARBA00006581"/>
    </source>
</evidence>
<dbReference type="CDD" id="cd07557">
    <property type="entry name" value="trimeric_dUTPase"/>
    <property type="match status" value="1"/>
</dbReference>
<name>A0A9N9I7C5_9GLOM</name>
<keyword evidence="7 10" id="KW-0460">Magnesium</keyword>
<dbReference type="OrthoDB" id="10261072at2759"/>
<dbReference type="EC" id="3.6.1.23" evidence="10"/>
<dbReference type="EMBL" id="CAJVPV010023417">
    <property type="protein sequence ID" value="CAG8723699.1"/>
    <property type="molecule type" value="Genomic_DNA"/>
</dbReference>
<reference evidence="12" key="1">
    <citation type="submission" date="2021-06" db="EMBL/GenBank/DDBJ databases">
        <authorList>
            <person name="Kallberg Y."/>
            <person name="Tangrot J."/>
            <person name="Rosling A."/>
        </authorList>
    </citation>
    <scope>NUCLEOTIDE SEQUENCE</scope>
    <source>
        <strain evidence="12">CL551</strain>
    </source>
</reference>
<dbReference type="PANTHER" id="PTHR11241:SF0">
    <property type="entry name" value="DEOXYURIDINE 5'-TRIPHOSPHATE NUCLEOTIDOHYDROLASE"/>
    <property type="match status" value="1"/>
</dbReference>
<feature type="domain" description="dUTPase-like" evidence="11">
    <location>
        <begin position="33"/>
        <end position="161"/>
    </location>
</feature>
<evidence type="ECO:0000259" key="11">
    <source>
        <dbReference type="Pfam" id="PF00692"/>
    </source>
</evidence>
<keyword evidence="8 10" id="KW-0546">Nucleotide metabolism</keyword>
<comment type="pathway">
    <text evidence="3 10">Pyrimidine metabolism; dUMP biosynthesis; dUMP from dCTP (dUTP route): step 2/2.</text>
</comment>
<evidence type="ECO:0000256" key="6">
    <source>
        <dbReference type="ARBA" id="ARBA00022801"/>
    </source>
</evidence>
<comment type="function">
    <text evidence="10">Involved in nucleotide metabolism via production of dUMP, the immediate precursor of thymidine nucleotides, and decreases the intracellular concentration of dUTP so that uracil cannot be incorporated into DNA.</text>
</comment>
<protein>
    <recommendedName>
        <fullName evidence="10">Deoxyuridine 5'-triphosphate nucleotidohydrolase</fullName>
        <shortName evidence="10">dUTPase</shortName>
        <ecNumber evidence="10">3.6.1.23</ecNumber>
    </recommendedName>
    <alternativeName>
        <fullName evidence="10">dUTP pyrophosphatase</fullName>
    </alternativeName>
</protein>
<comment type="function">
    <text evidence="2">This enzyme is involved in nucleotide metabolism: it produces dUMP, the immediate precursor of thymidine nucleotides and it decreases the intracellular concentration of dUTP so that uracil cannot be incorporated into DNA.</text>
</comment>
<evidence type="ECO:0000313" key="12">
    <source>
        <dbReference type="EMBL" id="CAG8723699.1"/>
    </source>
</evidence>
<organism evidence="12 13">
    <name type="scientific">Acaulospora morrowiae</name>
    <dbReference type="NCBI Taxonomy" id="94023"/>
    <lineage>
        <taxon>Eukaryota</taxon>
        <taxon>Fungi</taxon>
        <taxon>Fungi incertae sedis</taxon>
        <taxon>Mucoromycota</taxon>
        <taxon>Glomeromycotina</taxon>
        <taxon>Glomeromycetes</taxon>
        <taxon>Diversisporales</taxon>
        <taxon>Acaulosporaceae</taxon>
        <taxon>Acaulospora</taxon>
    </lineage>
</organism>
<comment type="caution">
    <text evidence="12">The sequence shown here is derived from an EMBL/GenBank/DDBJ whole genome shotgun (WGS) entry which is preliminary data.</text>
</comment>
<dbReference type="InterPro" id="IPR029054">
    <property type="entry name" value="dUTPase-like"/>
</dbReference>
<dbReference type="Pfam" id="PF00692">
    <property type="entry name" value="dUTPase"/>
    <property type="match status" value="1"/>
</dbReference>
<keyword evidence="10" id="KW-0479">Metal-binding</keyword>
<evidence type="ECO:0000256" key="2">
    <source>
        <dbReference type="ARBA" id="ARBA00003495"/>
    </source>
</evidence>
<dbReference type="GO" id="GO:0006226">
    <property type="term" value="P:dUMP biosynthetic process"/>
    <property type="evidence" value="ECO:0007669"/>
    <property type="project" value="UniProtKB-UniRule"/>
</dbReference>
<dbReference type="InterPro" id="IPR036157">
    <property type="entry name" value="dUTPase-like_sf"/>
</dbReference>
<evidence type="ECO:0000256" key="1">
    <source>
        <dbReference type="ARBA" id="ARBA00001946"/>
    </source>
</evidence>
<evidence type="ECO:0000256" key="10">
    <source>
        <dbReference type="RuleBase" id="RU367024"/>
    </source>
</evidence>
<dbReference type="AlphaFoldDB" id="A0A9N9I7C5"/>
<dbReference type="GO" id="GO:0046081">
    <property type="term" value="P:dUTP catabolic process"/>
    <property type="evidence" value="ECO:0007669"/>
    <property type="project" value="UniProtKB-UniRule"/>
</dbReference>
<accession>A0A9N9I7C5</accession>
<gene>
    <name evidence="12" type="ORF">AMORRO_LOCUS13506</name>
</gene>